<feature type="transmembrane region" description="Helical" evidence="1">
    <location>
        <begin position="40"/>
        <end position="59"/>
    </location>
</feature>
<keyword evidence="1" id="KW-1133">Transmembrane helix</keyword>
<reference evidence="2 3" key="1">
    <citation type="journal article" date="2016" name="Nat. Commun.">
        <title>Thousands of microbial genomes shed light on interconnected biogeochemical processes in an aquifer system.</title>
        <authorList>
            <person name="Anantharaman K."/>
            <person name="Brown C.T."/>
            <person name="Hug L.A."/>
            <person name="Sharon I."/>
            <person name="Castelle C.J."/>
            <person name="Probst A.J."/>
            <person name="Thomas B.C."/>
            <person name="Singh A."/>
            <person name="Wilkins M.J."/>
            <person name="Karaoz U."/>
            <person name="Brodie E.L."/>
            <person name="Williams K.H."/>
            <person name="Hubbard S.S."/>
            <person name="Banfield J.F."/>
        </authorList>
    </citation>
    <scope>NUCLEOTIDE SEQUENCE [LARGE SCALE GENOMIC DNA]</scope>
</reference>
<dbReference type="EMBL" id="MGKW01000011">
    <property type="protein sequence ID" value="OGN34451.1"/>
    <property type="molecule type" value="Genomic_DNA"/>
</dbReference>
<dbReference type="Proteomes" id="UP000178155">
    <property type="component" value="Unassembled WGS sequence"/>
</dbReference>
<name>A0A1F8HA19_9BACT</name>
<comment type="caution">
    <text evidence="2">The sequence shown here is derived from an EMBL/GenBank/DDBJ whole genome shotgun (WGS) entry which is preliminary data.</text>
</comment>
<dbReference type="AlphaFoldDB" id="A0A1F8HA19"/>
<organism evidence="2 3">
    <name type="scientific">Candidatus Yanofskybacteria bacterium RIFCSPLOWO2_02_FULL_47_9b</name>
    <dbReference type="NCBI Taxonomy" id="1802708"/>
    <lineage>
        <taxon>Bacteria</taxon>
        <taxon>Candidatus Yanofskyibacteriota</taxon>
    </lineage>
</organism>
<accession>A0A1F8HA19</accession>
<feature type="transmembrane region" description="Helical" evidence="1">
    <location>
        <begin position="65"/>
        <end position="82"/>
    </location>
</feature>
<protein>
    <submittedName>
        <fullName evidence="2">Uncharacterized protein</fullName>
    </submittedName>
</protein>
<proteinExistence type="predicted"/>
<keyword evidence="1" id="KW-0812">Transmembrane</keyword>
<evidence type="ECO:0000313" key="2">
    <source>
        <dbReference type="EMBL" id="OGN34451.1"/>
    </source>
</evidence>
<evidence type="ECO:0000313" key="3">
    <source>
        <dbReference type="Proteomes" id="UP000178155"/>
    </source>
</evidence>
<keyword evidence="1" id="KW-0472">Membrane</keyword>
<evidence type="ECO:0000256" key="1">
    <source>
        <dbReference type="SAM" id="Phobius"/>
    </source>
</evidence>
<gene>
    <name evidence="2" type="ORF">A3I39_03390</name>
</gene>
<sequence length="201" mass="23343">MADQDQAYAQALQATAEVSQRQLARRNEYEKIKKGVRKTAFIVFALILTVAGICDLLSIFDLGWLISWSLPILVGYFIVRRIERINDGSQKIAEKTSEIKEELRHLLGPSANISELKHPKFNSYIWTFIRDTIITQLVELIPFVDWLPFYMGQVVKTYINMRTRYLATKKLLMQYETILGELEQAENLQVEKKMAQIYNHA</sequence>